<evidence type="ECO:0000313" key="17">
    <source>
        <dbReference type="EMBL" id="CAA0113644.1"/>
    </source>
</evidence>
<dbReference type="UniPathway" id="UPA00958"/>
<keyword evidence="13" id="KW-0472">Membrane</keyword>
<evidence type="ECO:0000256" key="9">
    <source>
        <dbReference type="ARBA" id="ARBA00031445"/>
    </source>
</evidence>
<dbReference type="Pfam" id="PF04413">
    <property type="entry name" value="Glycos_transf_N"/>
    <property type="match status" value="1"/>
</dbReference>
<feature type="domain" description="Glycosyl transferase family 1" evidence="14">
    <location>
        <begin position="235"/>
        <end position="402"/>
    </location>
</feature>
<keyword evidence="13" id="KW-0812">Transmembrane</keyword>
<dbReference type="GO" id="GO:0005886">
    <property type="term" value="C:plasma membrane"/>
    <property type="evidence" value="ECO:0007669"/>
    <property type="project" value="UniProtKB-SubCell"/>
</dbReference>
<evidence type="ECO:0000259" key="14">
    <source>
        <dbReference type="Pfam" id="PF00534"/>
    </source>
</evidence>
<evidence type="ECO:0000256" key="7">
    <source>
        <dbReference type="ARBA" id="ARBA00022679"/>
    </source>
</evidence>
<keyword evidence="13" id="KW-1133">Transmembrane helix</keyword>
<dbReference type="GO" id="GO:0009245">
    <property type="term" value="P:lipid A biosynthetic process"/>
    <property type="evidence" value="ECO:0007669"/>
    <property type="project" value="TreeGrafter"/>
</dbReference>
<accession>A0A5S9Q711</accession>
<keyword evidence="18" id="KW-1185">Reference proteome</keyword>
<evidence type="ECO:0000313" key="18">
    <source>
        <dbReference type="Proteomes" id="UP000435877"/>
    </source>
</evidence>
<evidence type="ECO:0000256" key="5">
    <source>
        <dbReference type="ARBA" id="ARBA00019077"/>
    </source>
</evidence>
<dbReference type="InterPro" id="IPR038107">
    <property type="entry name" value="Glycos_transf_N_sf"/>
</dbReference>
<keyword evidence="17" id="KW-0328">Glycosyltransferase</keyword>
<dbReference type="InterPro" id="IPR007507">
    <property type="entry name" value="Glycos_transf_N"/>
</dbReference>
<dbReference type="OrthoDB" id="9789797at2"/>
<evidence type="ECO:0000256" key="8">
    <source>
        <dbReference type="ARBA" id="ARBA00022968"/>
    </source>
</evidence>
<feature type="active site" description="Proton acceptor" evidence="11">
    <location>
        <position position="60"/>
    </location>
</feature>
<dbReference type="Gene3D" id="3.40.50.11720">
    <property type="entry name" value="3-Deoxy-D-manno-octulosonic-acid transferase, N-terminal domain"/>
    <property type="match status" value="1"/>
</dbReference>
<evidence type="ECO:0000256" key="12">
    <source>
        <dbReference type="PIRSR" id="PIRSR639901-2"/>
    </source>
</evidence>
<sequence>MSRFLYTTFFYLMLPLILLRLLWRGLKAPAYRYRIAERFGFFTVPEQKNGLWIHAVSVGESIAAAPIIEHFLANHPSLPVVVTTMTPTGSERVKAMFGDRVFHVYAPYDLPDVVARFLKRVQPSVAVIMETEIWPNMVCETAAKGIPVVLANARLSARSSRGYGHLATLTQSVFSQFAQVVAQSAEDGARFVDLGVSPARLTVSGSIKFDLAIPETLRTEAEDLRVVWLGSRPVWIAASTHAGEDEIMLSAHRELLQRQPRALLLLVPRHPERFNKVAGLISAGGFSFQRRSDYKDGVSAEDAQVVLGDTMGELLLLLGCADIAFVGGSLIEHGGHNTLEPAAWGLPVLSGNSDFNFTEISTLLSAEGGLLKLADAQSLSNTLQALFTDSARAQRQGAAAKQVVENNRGALQRLLAIIEQALQEREAI</sequence>
<evidence type="ECO:0000256" key="4">
    <source>
        <dbReference type="ARBA" id="ARBA00012621"/>
    </source>
</evidence>
<dbReference type="FunFam" id="3.40.50.11720:FF:000001">
    <property type="entry name" value="3-deoxy-D-manno-octulosonic acid transferase"/>
    <property type="match status" value="1"/>
</dbReference>
<keyword evidence="8" id="KW-0735">Signal-anchor</keyword>
<feature type="domain" description="3-deoxy-D-manno-octulosonic-acid transferase N-terminal" evidence="15">
    <location>
        <begin position="34"/>
        <end position="210"/>
    </location>
</feature>
<keyword evidence="7 13" id="KW-0808">Transferase</keyword>
<evidence type="ECO:0000256" key="13">
    <source>
        <dbReference type="RuleBase" id="RU365103"/>
    </source>
</evidence>
<comment type="similarity">
    <text evidence="3">Belongs to the glycosyltransferase group 1 family. Glycosyltransferase 30 subfamily.</text>
</comment>
<dbReference type="FunFam" id="3.40.50.2000:FF:000032">
    <property type="entry name" value="3-deoxy-D-manno-octulosonic acid transferase"/>
    <property type="match status" value="1"/>
</dbReference>
<evidence type="ECO:0000256" key="2">
    <source>
        <dbReference type="ARBA" id="ARBA00004713"/>
    </source>
</evidence>
<keyword evidence="13" id="KW-0448">Lipopolysaccharide biosynthesis</keyword>
<feature type="transmembrane region" description="Helical" evidence="13">
    <location>
        <begin position="6"/>
        <end position="23"/>
    </location>
</feature>
<gene>
    <name evidence="17" type="primary">waaA_1</name>
    <name evidence="16" type="synonym">waaA_2</name>
    <name evidence="17" type="ORF">IHBHHGIJ_03450</name>
    <name evidence="16" type="ORF">KFEGEMFD_01991</name>
</gene>
<evidence type="ECO:0000313" key="16">
    <source>
        <dbReference type="EMBL" id="CAA0103268.1"/>
    </source>
</evidence>
<dbReference type="PANTHER" id="PTHR42755">
    <property type="entry name" value="3-DEOXY-MANNO-OCTULOSONATE CYTIDYLYLTRANSFERASE"/>
    <property type="match status" value="1"/>
</dbReference>
<evidence type="ECO:0000256" key="10">
    <source>
        <dbReference type="ARBA" id="ARBA00049183"/>
    </source>
</evidence>
<comment type="pathway">
    <text evidence="2 13">Bacterial outer membrane biogenesis; LPS core biosynthesis.</text>
</comment>
<evidence type="ECO:0000256" key="6">
    <source>
        <dbReference type="ARBA" id="ARBA00022519"/>
    </source>
</evidence>
<comment type="subcellular location">
    <subcellularLocation>
        <location evidence="1">Cell inner membrane</location>
        <topology evidence="1">Single-pass membrane protein</topology>
        <orientation evidence="1">Cytoplasmic side</orientation>
    </subcellularLocation>
    <subcellularLocation>
        <location evidence="13">Cell membrane</location>
    </subcellularLocation>
</comment>
<dbReference type="InterPro" id="IPR039901">
    <property type="entry name" value="Kdotransferase"/>
</dbReference>
<proteinExistence type="inferred from homology"/>
<dbReference type="SUPFAM" id="SSF53756">
    <property type="entry name" value="UDP-Glycosyltransferase/glycogen phosphorylase"/>
    <property type="match status" value="1"/>
</dbReference>
<dbReference type="EC" id="2.4.99.12" evidence="4 13"/>
<dbReference type="Proteomes" id="UP000439591">
    <property type="component" value="Unassembled WGS sequence"/>
</dbReference>
<evidence type="ECO:0000259" key="15">
    <source>
        <dbReference type="Pfam" id="PF04413"/>
    </source>
</evidence>
<keyword evidence="13" id="KW-1003">Cell membrane</keyword>
<evidence type="ECO:0000256" key="3">
    <source>
        <dbReference type="ARBA" id="ARBA00006380"/>
    </source>
</evidence>
<feature type="site" description="Transition state stabilizer" evidence="12">
    <location>
        <position position="130"/>
    </location>
</feature>
<dbReference type="NCBIfam" id="NF004388">
    <property type="entry name" value="PRK05749.1-4"/>
    <property type="match status" value="1"/>
</dbReference>
<evidence type="ECO:0000313" key="19">
    <source>
        <dbReference type="Proteomes" id="UP000439591"/>
    </source>
</evidence>
<keyword evidence="6" id="KW-0997">Cell inner membrane</keyword>
<feature type="site" description="Transition state stabilizer" evidence="12">
    <location>
        <position position="208"/>
    </location>
</feature>
<evidence type="ECO:0000256" key="11">
    <source>
        <dbReference type="PIRSR" id="PIRSR639901-1"/>
    </source>
</evidence>
<reference evidence="18 19" key="1">
    <citation type="submission" date="2019-11" db="EMBL/GenBank/DDBJ databases">
        <authorList>
            <person name="Holert J."/>
        </authorList>
    </citation>
    <scope>NUCLEOTIDE SEQUENCE [LARGE SCALE GENOMIC DNA]</scope>
    <source>
        <strain evidence="16">BC3_2A</strain>
        <strain evidence="17">SB11_1A</strain>
    </source>
</reference>
<dbReference type="Proteomes" id="UP000435877">
    <property type="component" value="Unassembled WGS sequence"/>
</dbReference>
<name>A0A5S9Q711_9GAMM</name>
<dbReference type="EMBL" id="CACSIM010000003">
    <property type="protein sequence ID" value="CAA0103268.1"/>
    <property type="molecule type" value="Genomic_DNA"/>
</dbReference>
<dbReference type="EMBL" id="CACSIK010000004">
    <property type="protein sequence ID" value="CAA0113644.1"/>
    <property type="molecule type" value="Genomic_DNA"/>
</dbReference>
<dbReference type="GO" id="GO:0009244">
    <property type="term" value="P:lipopolysaccharide core region biosynthetic process"/>
    <property type="evidence" value="ECO:0007669"/>
    <property type="project" value="UniProtKB-UniRule"/>
</dbReference>
<evidence type="ECO:0000256" key="1">
    <source>
        <dbReference type="ARBA" id="ARBA00004388"/>
    </source>
</evidence>
<dbReference type="RefSeq" id="WP_159270226.1">
    <property type="nucleotide sequence ID" value="NZ_CACSIK010000004.1"/>
</dbReference>
<protein>
    <recommendedName>
        <fullName evidence="5 13">3-deoxy-D-manno-octulosonic acid transferase</fullName>
        <shortName evidence="13">Kdo transferase</shortName>
        <ecNumber evidence="4 13">2.4.99.12</ecNumber>
    </recommendedName>
    <alternativeName>
        <fullName evidence="9 13">Lipid IV(A) 3-deoxy-D-manno-octulosonic acid transferase</fullName>
    </alternativeName>
</protein>
<dbReference type="Pfam" id="PF00534">
    <property type="entry name" value="Glycos_transf_1"/>
    <property type="match status" value="1"/>
</dbReference>
<comment type="catalytic activity">
    <reaction evidence="10 13">
        <text>lipid IVA (E. coli) + CMP-3-deoxy-beta-D-manno-octulosonate = alpha-Kdo-(2-&gt;6)-lipid IVA (E. coli) + CMP + H(+)</text>
        <dbReference type="Rhea" id="RHEA:28066"/>
        <dbReference type="ChEBI" id="CHEBI:15378"/>
        <dbReference type="ChEBI" id="CHEBI:58603"/>
        <dbReference type="ChEBI" id="CHEBI:60364"/>
        <dbReference type="ChEBI" id="CHEBI:60377"/>
        <dbReference type="ChEBI" id="CHEBI:85987"/>
        <dbReference type="EC" id="2.4.99.12"/>
    </reaction>
</comment>
<comment type="function">
    <text evidence="13">Involved in lipopolysaccharide (LPS) biosynthesis. Catalyzes the transfer of 3-deoxy-D-manno-octulosonate (Kdo) residue(s) from CMP-Kdo to lipid IV(A), the tetraacyldisaccharide-1,4'-bisphosphate precursor of lipid A.</text>
</comment>
<dbReference type="InterPro" id="IPR001296">
    <property type="entry name" value="Glyco_trans_1"/>
</dbReference>
<dbReference type="Gene3D" id="3.40.50.2000">
    <property type="entry name" value="Glycogen Phosphorylase B"/>
    <property type="match status" value="1"/>
</dbReference>
<dbReference type="GO" id="GO:0043842">
    <property type="term" value="F:Kdo transferase activity"/>
    <property type="evidence" value="ECO:0007669"/>
    <property type="project" value="UniProtKB-EC"/>
</dbReference>
<dbReference type="AlphaFoldDB" id="A0A5S9Q711"/>
<dbReference type="PANTHER" id="PTHR42755:SF1">
    <property type="entry name" value="3-DEOXY-D-MANNO-OCTULOSONIC ACID TRANSFERASE, MITOCHONDRIAL-RELATED"/>
    <property type="match status" value="1"/>
</dbReference>
<organism evidence="17 18">
    <name type="scientific">Zhongshania aliphaticivorans</name>
    <dbReference type="NCBI Taxonomy" id="1470434"/>
    <lineage>
        <taxon>Bacteria</taxon>
        <taxon>Pseudomonadati</taxon>
        <taxon>Pseudomonadota</taxon>
        <taxon>Gammaproteobacteria</taxon>
        <taxon>Cellvibrionales</taxon>
        <taxon>Spongiibacteraceae</taxon>
        <taxon>Zhongshania</taxon>
    </lineage>
</organism>